<comment type="caution">
    <text evidence="1">The sequence shown here is derived from an EMBL/GenBank/DDBJ whole genome shotgun (WGS) entry which is preliminary data.</text>
</comment>
<evidence type="ECO:0000313" key="1">
    <source>
        <dbReference type="EMBL" id="TSE37996.1"/>
    </source>
</evidence>
<gene>
    <name evidence="1" type="ORF">Tfont_00251</name>
</gene>
<accession>A0A554XQ89</accession>
<dbReference type="Proteomes" id="UP000316388">
    <property type="component" value="Unassembled WGS sequence"/>
</dbReference>
<dbReference type="EMBL" id="VJOO01000002">
    <property type="protein sequence ID" value="TSE37996.1"/>
    <property type="molecule type" value="Genomic_DNA"/>
</dbReference>
<proteinExistence type="predicted"/>
<evidence type="ECO:0000313" key="2">
    <source>
        <dbReference type="Proteomes" id="UP000316388"/>
    </source>
</evidence>
<organism evidence="1 2">
    <name type="scientific">Tepidimonas fonticaldi</name>
    <dbReference type="NCBI Taxonomy" id="1101373"/>
    <lineage>
        <taxon>Bacteria</taxon>
        <taxon>Pseudomonadati</taxon>
        <taxon>Pseudomonadota</taxon>
        <taxon>Betaproteobacteria</taxon>
        <taxon>Burkholderiales</taxon>
        <taxon>Tepidimonas</taxon>
    </lineage>
</organism>
<name>A0A554XQ89_9BURK</name>
<dbReference type="AlphaFoldDB" id="A0A554XQ89"/>
<dbReference type="RefSeq" id="WP_143968167.1">
    <property type="nucleotide sequence ID" value="NZ_VJOO01000002.1"/>
</dbReference>
<reference evidence="1 2" key="1">
    <citation type="submission" date="2019-07" db="EMBL/GenBank/DDBJ databases">
        <title>Tepidimonas fonticaldi AT-A2 draft genome.</title>
        <authorList>
            <person name="Da Costa M.S."/>
            <person name="Froufe H.J.C."/>
            <person name="Egas C."/>
            <person name="Albuquerque L."/>
        </authorList>
    </citation>
    <scope>NUCLEOTIDE SEQUENCE [LARGE SCALE GENOMIC DNA]</scope>
    <source>
        <strain evidence="1 2">AT-A2</strain>
    </source>
</reference>
<sequence length="256" mass="26827">MSLQQPRPVRASAPPPLTDGRFAARTALRPWWRWSVWGAGLAVLAALAGCGTPAPRPGAASAPATSDRDFGYDGGSVTATQTGAACELRWQGALHAGAVPRLRQALDAVDRQRCERRTLVLGAVDGAVGEAITIGAMVRNRGWDTAIAPGGLCRSPCWLVFAAGAQRHMADGPTPARVVFSQIPPDADFGHQTCATELSRAQQLTLTRYLRAMLPPPTATAVYQKLLAADCRSAEAYGPQQARLIGLATGPGGSLP</sequence>
<protein>
    <submittedName>
        <fullName evidence="1">Uncharacterized protein</fullName>
    </submittedName>
</protein>